<keyword evidence="1" id="KW-0472">Membrane</keyword>
<feature type="transmembrane region" description="Helical" evidence="1">
    <location>
        <begin position="169"/>
        <end position="189"/>
    </location>
</feature>
<gene>
    <name evidence="2" type="ORF">SEMRO_1482_G276300.1</name>
</gene>
<evidence type="ECO:0000313" key="2">
    <source>
        <dbReference type="EMBL" id="CAB9523995.1"/>
    </source>
</evidence>
<accession>A0A9N8EPB6</accession>
<dbReference type="AlphaFoldDB" id="A0A9N8EPB6"/>
<keyword evidence="3" id="KW-1185">Reference proteome</keyword>
<evidence type="ECO:0000313" key="3">
    <source>
        <dbReference type="Proteomes" id="UP001153069"/>
    </source>
</evidence>
<keyword evidence="1" id="KW-0812">Transmembrane</keyword>
<feature type="transmembrane region" description="Helical" evidence="1">
    <location>
        <begin position="139"/>
        <end position="157"/>
    </location>
</feature>
<reference evidence="2" key="1">
    <citation type="submission" date="2020-06" db="EMBL/GenBank/DDBJ databases">
        <authorList>
            <consortium name="Plant Systems Biology data submission"/>
        </authorList>
    </citation>
    <scope>NUCLEOTIDE SEQUENCE</scope>
    <source>
        <strain evidence="2">D6</strain>
    </source>
</reference>
<organism evidence="2 3">
    <name type="scientific">Seminavis robusta</name>
    <dbReference type="NCBI Taxonomy" id="568900"/>
    <lineage>
        <taxon>Eukaryota</taxon>
        <taxon>Sar</taxon>
        <taxon>Stramenopiles</taxon>
        <taxon>Ochrophyta</taxon>
        <taxon>Bacillariophyta</taxon>
        <taxon>Bacillariophyceae</taxon>
        <taxon>Bacillariophycidae</taxon>
        <taxon>Naviculales</taxon>
        <taxon>Naviculaceae</taxon>
        <taxon>Seminavis</taxon>
    </lineage>
</organism>
<dbReference type="EMBL" id="CAICTM010001480">
    <property type="protein sequence ID" value="CAB9523995.1"/>
    <property type="molecule type" value="Genomic_DNA"/>
</dbReference>
<evidence type="ECO:0000256" key="1">
    <source>
        <dbReference type="SAM" id="Phobius"/>
    </source>
</evidence>
<dbReference type="Proteomes" id="UP001153069">
    <property type="component" value="Unassembled WGS sequence"/>
</dbReference>
<name>A0A9N8EPB6_9STRA</name>
<protein>
    <submittedName>
        <fullName evidence="2">Uncharacterized protein</fullName>
    </submittedName>
</protein>
<proteinExistence type="predicted"/>
<sequence length="215" mass="25219">MSFNSTTTAPLSLTMSLEELVSFKRPTFAHWRTLEAEYYAEIFDTLVHYDKPFRWFDVHNMFYTATNLYMIYTTQRYTRPAAETALQRRLLVLVNFMQLGGLAWHFYECAFDDACLVHVGGTLFVSLMLQQMWEGGKRLFWSHTVVMVAAIVILVGVENHDPTDPSFHLRHWIGHILETTLVCLLRGMFEANYRHRQLQRHQQSQKPNKNALKVE</sequence>
<keyword evidence="1" id="KW-1133">Transmembrane helix</keyword>
<comment type="caution">
    <text evidence="2">The sequence shown here is derived from an EMBL/GenBank/DDBJ whole genome shotgun (WGS) entry which is preliminary data.</text>
</comment>